<protein>
    <submittedName>
        <fullName evidence="1">Uncharacterized protein</fullName>
    </submittedName>
</protein>
<sequence>MRGVHNRLSFSSFVFVRGRPSMASFLPSRRHATIPAFHHLSASCLHPTHARRRPSLTHSNLIFQRASSIFPSRLAVVAEPLMPSFRPLH</sequence>
<evidence type="ECO:0000313" key="2">
    <source>
        <dbReference type="Proteomes" id="UP000324222"/>
    </source>
</evidence>
<keyword evidence="2" id="KW-1185">Reference proteome</keyword>
<reference evidence="1 2" key="1">
    <citation type="submission" date="2019-05" db="EMBL/GenBank/DDBJ databases">
        <title>Another draft genome of Portunus trituberculatus and its Hox gene families provides insights of decapod evolution.</title>
        <authorList>
            <person name="Jeong J.-H."/>
            <person name="Song I."/>
            <person name="Kim S."/>
            <person name="Choi T."/>
            <person name="Kim D."/>
            <person name="Ryu S."/>
            <person name="Kim W."/>
        </authorList>
    </citation>
    <scope>NUCLEOTIDE SEQUENCE [LARGE SCALE GENOMIC DNA]</scope>
    <source>
        <tissue evidence="1">Muscle</tissue>
    </source>
</reference>
<dbReference type="Proteomes" id="UP000324222">
    <property type="component" value="Unassembled WGS sequence"/>
</dbReference>
<gene>
    <name evidence="1" type="ORF">E2C01_077404</name>
</gene>
<proteinExistence type="predicted"/>
<name>A0A5B7IFZ9_PORTR</name>
<comment type="caution">
    <text evidence="1">The sequence shown here is derived from an EMBL/GenBank/DDBJ whole genome shotgun (WGS) entry which is preliminary data.</text>
</comment>
<accession>A0A5B7IFZ9</accession>
<evidence type="ECO:0000313" key="1">
    <source>
        <dbReference type="EMBL" id="MPC82722.1"/>
    </source>
</evidence>
<dbReference type="AlphaFoldDB" id="A0A5B7IFZ9"/>
<organism evidence="1 2">
    <name type="scientific">Portunus trituberculatus</name>
    <name type="common">Swimming crab</name>
    <name type="synonym">Neptunus trituberculatus</name>
    <dbReference type="NCBI Taxonomy" id="210409"/>
    <lineage>
        <taxon>Eukaryota</taxon>
        <taxon>Metazoa</taxon>
        <taxon>Ecdysozoa</taxon>
        <taxon>Arthropoda</taxon>
        <taxon>Crustacea</taxon>
        <taxon>Multicrustacea</taxon>
        <taxon>Malacostraca</taxon>
        <taxon>Eumalacostraca</taxon>
        <taxon>Eucarida</taxon>
        <taxon>Decapoda</taxon>
        <taxon>Pleocyemata</taxon>
        <taxon>Brachyura</taxon>
        <taxon>Eubrachyura</taxon>
        <taxon>Portunoidea</taxon>
        <taxon>Portunidae</taxon>
        <taxon>Portuninae</taxon>
        <taxon>Portunus</taxon>
    </lineage>
</organism>
<dbReference type="EMBL" id="VSRR010060547">
    <property type="protein sequence ID" value="MPC82722.1"/>
    <property type="molecule type" value="Genomic_DNA"/>
</dbReference>